<name>A0ABR0VMS7_REHGL</name>
<dbReference type="EMBL" id="JABTTQ020001029">
    <property type="protein sequence ID" value="KAK6136553.1"/>
    <property type="molecule type" value="Genomic_DNA"/>
</dbReference>
<protein>
    <submittedName>
        <fullName evidence="1">Uncharacterized protein</fullName>
    </submittedName>
</protein>
<dbReference type="Proteomes" id="UP001318860">
    <property type="component" value="Unassembled WGS sequence"/>
</dbReference>
<comment type="caution">
    <text evidence="1">The sequence shown here is derived from an EMBL/GenBank/DDBJ whole genome shotgun (WGS) entry which is preliminary data.</text>
</comment>
<gene>
    <name evidence="1" type="ORF">DH2020_029694</name>
</gene>
<proteinExistence type="predicted"/>
<sequence length="183" mass="20678">MASLNPLAMILSQKTMDGTNYSQWKTNLFIVLEYEKIKFVLTTPKPGETAADASEQIKTQYSEWQKANNVARCYILASVASHLQEQINKFESGAEMIQTLDGMFAKSSSAARQAAIRSLMNTRMTGGSVRDHCLAMMSHLSRAEVIRAKLEEEMQIDIILESLPESFSQFKMNYNMNKKVDSY</sequence>
<dbReference type="Pfam" id="PF14223">
    <property type="entry name" value="Retrotran_gag_2"/>
    <property type="match status" value="1"/>
</dbReference>
<evidence type="ECO:0000313" key="2">
    <source>
        <dbReference type="Proteomes" id="UP001318860"/>
    </source>
</evidence>
<accession>A0ABR0VMS7</accession>
<organism evidence="1 2">
    <name type="scientific">Rehmannia glutinosa</name>
    <name type="common">Chinese foxglove</name>
    <dbReference type="NCBI Taxonomy" id="99300"/>
    <lineage>
        <taxon>Eukaryota</taxon>
        <taxon>Viridiplantae</taxon>
        <taxon>Streptophyta</taxon>
        <taxon>Embryophyta</taxon>
        <taxon>Tracheophyta</taxon>
        <taxon>Spermatophyta</taxon>
        <taxon>Magnoliopsida</taxon>
        <taxon>eudicotyledons</taxon>
        <taxon>Gunneridae</taxon>
        <taxon>Pentapetalae</taxon>
        <taxon>asterids</taxon>
        <taxon>lamiids</taxon>
        <taxon>Lamiales</taxon>
        <taxon>Orobanchaceae</taxon>
        <taxon>Rehmannieae</taxon>
        <taxon>Rehmannia</taxon>
    </lineage>
</organism>
<reference evidence="1 2" key="1">
    <citation type="journal article" date="2021" name="Comput. Struct. Biotechnol. J.">
        <title>De novo genome assembly of the potent medicinal plant Rehmannia glutinosa using nanopore technology.</title>
        <authorList>
            <person name="Ma L."/>
            <person name="Dong C."/>
            <person name="Song C."/>
            <person name="Wang X."/>
            <person name="Zheng X."/>
            <person name="Niu Y."/>
            <person name="Chen S."/>
            <person name="Feng W."/>
        </authorList>
    </citation>
    <scope>NUCLEOTIDE SEQUENCE [LARGE SCALE GENOMIC DNA]</scope>
    <source>
        <strain evidence="1">DH-2019</strain>
    </source>
</reference>
<evidence type="ECO:0000313" key="1">
    <source>
        <dbReference type="EMBL" id="KAK6136553.1"/>
    </source>
</evidence>
<keyword evidence="2" id="KW-1185">Reference proteome</keyword>